<dbReference type="SUPFAM" id="SSF161098">
    <property type="entry name" value="MetI-like"/>
    <property type="match status" value="1"/>
</dbReference>
<dbReference type="InterPro" id="IPR000515">
    <property type="entry name" value="MetI-like"/>
</dbReference>
<evidence type="ECO:0000256" key="6">
    <source>
        <dbReference type="ARBA" id="ARBA00023136"/>
    </source>
</evidence>
<dbReference type="InterPro" id="IPR035906">
    <property type="entry name" value="MetI-like_sf"/>
</dbReference>
<keyword evidence="4 7" id="KW-0812">Transmembrane</keyword>
<dbReference type="PANTHER" id="PTHR43163:SF6">
    <property type="entry name" value="DIPEPTIDE TRANSPORT SYSTEM PERMEASE PROTEIN DPPB-RELATED"/>
    <property type="match status" value="1"/>
</dbReference>
<dbReference type="GO" id="GO:0005886">
    <property type="term" value="C:plasma membrane"/>
    <property type="evidence" value="ECO:0007669"/>
    <property type="project" value="UniProtKB-SubCell"/>
</dbReference>
<feature type="transmembrane region" description="Helical" evidence="7">
    <location>
        <begin position="102"/>
        <end position="126"/>
    </location>
</feature>
<evidence type="ECO:0000256" key="7">
    <source>
        <dbReference type="RuleBase" id="RU363032"/>
    </source>
</evidence>
<keyword evidence="2 7" id="KW-0813">Transport</keyword>
<keyword evidence="3" id="KW-1003">Cell membrane</keyword>
<evidence type="ECO:0000256" key="3">
    <source>
        <dbReference type="ARBA" id="ARBA00022475"/>
    </source>
</evidence>
<geneLocation type="plasmid" evidence="8 9">
    <name>unnamed3</name>
</geneLocation>
<keyword evidence="8" id="KW-0614">Plasmid</keyword>
<dbReference type="CDD" id="cd06261">
    <property type="entry name" value="TM_PBP2"/>
    <property type="match status" value="1"/>
</dbReference>
<dbReference type="PANTHER" id="PTHR43163">
    <property type="entry name" value="DIPEPTIDE TRANSPORT SYSTEM PERMEASE PROTEIN DPPB-RELATED"/>
    <property type="match status" value="1"/>
</dbReference>
<evidence type="ECO:0000256" key="1">
    <source>
        <dbReference type="ARBA" id="ARBA00004651"/>
    </source>
</evidence>
<evidence type="ECO:0000256" key="2">
    <source>
        <dbReference type="ARBA" id="ARBA00022448"/>
    </source>
</evidence>
<comment type="similarity">
    <text evidence="7">Belongs to the binding-protein-dependent transport system permease family.</text>
</comment>
<feature type="transmembrane region" description="Helical" evidence="7">
    <location>
        <begin position="173"/>
        <end position="195"/>
    </location>
</feature>
<evidence type="ECO:0000256" key="4">
    <source>
        <dbReference type="ARBA" id="ARBA00022692"/>
    </source>
</evidence>
<feature type="transmembrane region" description="Helical" evidence="7">
    <location>
        <begin position="138"/>
        <end position="161"/>
    </location>
</feature>
<evidence type="ECO:0000313" key="9">
    <source>
        <dbReference type="Proteomes" id="UP000191057"/>
    </source>
</evidence>
<feature type="transmembrane region" description="Helical" evidence="7">
    <location>
        <begin position="9"/>
        <end position="30"/>
    </location>
</feature>
<organism evidence="8 9">
    <name type="scientific">Bacillus thuringiensis</name>
    <dbReference type="NCBI Taxonomy" id="1428"/>
    <lineage>
        <taxon>Bacteria</taxon>
        <taxon>Bacillati</taxon>
        <taxon>Bacillota</taxon>
        <taxon>Bacilli</taxon>
        <taxon>Bacillales</taxon>
        <taxon>Bacillaceae</taxon>
        <taxon>Bacillus</taxon>
        <taxon>Bacillus cereus group</taxon>
    </lineage>
</organism>
<dbReference type="EMBL" id="CP020005">
    <property type="protein sequence ID" value="AQY42614.1"/>
    <property type="molecule type" value="Genomic_DNA"/>
</dbReference>
<dbReference type="Proteomes" id="UP000191057">
    <property type="component" value="Plasmid unnamed3"/>
</dbReference>
<dbReference type="InterPro" id="IPR045621">
    <property type="entry name" value="BPD_transp_1_N"/>
</dbReference>
<dbReference type="GO" id="GO:0055085">
    <property type="term" value="P:transmembrane transport"/>
    <property type="evidence" value="ECO:0007669"/>
    <property type="project" value="InterPro"/>
</dbReference>
<dbReference type="RefSeq" id="WP_079246596.1">
    <property type="nucleotide sequence ID" value="NZ_JARSYF010000036.1"/>
</dbReference>
<feature type="transmembrane region" description="Helical" evidence="7">
    <location>
        <begin position="276"/>
        <end position="299"/>
    </location>
</feature>
<proteinExistence type="inferred from homology"/>
<dbReference type="Pfam" id="PF19300">
    <property type="entry name" value="BPD_transp_1_N"/>
    <property type="match status" value="1"/>
</dbReference>
<evidence type="ECO:0000313" key="8">
    <source>
        <dbReference type="EMBL" id="AQY42614.1"/>
    </source>
</evidence>
<dbReference type="Pfam" id="PF00528">
    <property type="entry name" value="BPD_transp_1"/>
    <property type="match status" value="1"/>
</dbReference>
<sequence>MWRFAVNRLFIIFLTLFFLSIFLFFLVRIIPGSPEMVILLQRGGIINTEELTNLREELGHNTSLFNQYIGWAMKMIRFDFGASYQSNLPVVEEIFSRINGTLLLAGPSLAISTLAGIIISFYATLYNGSRWDKWIGNISIFLSSLPNYLVGLLLVLIFSIHWKITPVYGNDTWLHFILPIVTASLSLSAVFVQLFRQIIGEVIESLYFEAARARGLKNVVLYSRTLYLPCIHGFLTVIAANIGSLWGSIIVIETTFAWPGIGNYIIHAVSVRDYPVIIGFTLIMALFTMLIYLIIDMLLRYIDPRQKWKERGREW</sequence>
<dbReference type="PROSITE" id="PS50928">
    <property type="entry name" value="ABC_TM1"/>
    <property type="match status" value="1"/>
</dbReference>
<comment type="subcellular location">
    <subcellularLocation>
        <location evidence="1 7">Cell membrane</location>
        <topology evidence="1 7">Multi-pass membrane protein</topology>
    </subcellularLocation>
</comment>
<accession>A0A9W3TJD7</accession>
<keyword evidence="6 7" id="KW-0472">Membrane</keyword>
<feature type="transmembrane region" description="Helical" evidence="7">
    <location>
        <begin position="226"/>
        <end position="252"/>
    </location>
</feature>
<keyword evidence="5 7" id="KW-1133">Transmembrane helix</keyword>
<name>A0A9W3TJD7_BACTU</name>
<reference evidence="8 9" key="1">
    <citation type="submission" date="2017-03" db="EMBL/GenBank/DDBJ databases">
        <title>Complete genome sequence of Bacillus thuringiensis L-7601, a novel melanin producing strain.</title>
        <authorList>
            <person name="Cai J."/>
            <person name="Cao Z."/>
            <person name="Tan T."/>
        </authorList>
    </citation>
    <scope>NUCLEOTIDE SEQUENCE [LARGE SCALE GENOMIC DNA]</scope>
    <source>
        <strain evidence="8 9">L-7601</strain>
        <plasmid evidence="8 9">unnamed3</plasmid>
    </source>
</reference>
<protein>
    <submittedName>
        <fullName evidence="8">Uncharacterized protein</fullName>
    </submittedName>
</protein>
<dbReference type="AlphaFoldDB" id="A0A9W3TJD7"/>
<gene>
    <name evidence="8" type="ORF">B4918_32540</name>
</gene>
<evidence type="ECO:0000256" key="5">
    <source>
        <dbReference type="ARBA" id="ARBA00022989"/>
    </source>
</evidence>